<gene>
    <name evidence="1" type="ORF">ALECFALPRED_003498</name>
</gene>
<dbReference type="EMBL" id="CAJPDR010000216">
    <property type="protein sequence ID" value="CAF9926655.1"/>
    <property type="molecule type" value="Genomic_DNA"/>
</dbReference>
<protein>
    <submittedName>
        <fullName evidence="1">Uncharacterized protein</fullName>
    </submittedName>
</protein>
<name>A0A8H3FMS3_9LECA</name>
<proteinExistence type="predicted"/>
<keyword evidence="2" id="KW-1185">Reference proteome</keyword>
<evidence type="ECO:0000313" key="2">
    <source>
        <dbReference type="Proteomes" id="UP000664203"/>
    </source>
</evidence>
<dbReference type="Proteomes" id="UP000664203">
    <property type="component" value="Unassembled WGS sequence"/>
</dbReference>
<evidence type="ECO:0000313" key="1">
    <source>
        <dbReference type="EMBL" id="CAF9926655.1"/>
    </source>
</evidence>
<sequence>MDHEMGKDWPQENPKILAVPGNAAKLSGLIGEGNVEYAGRRTTMALAARHQVLPLFQTHA</sequence>
<organism evidence="1 2">
    <name type="scientific">Alectoria fallacina</name>
    <dbReference type="NCBI Taxonomy" id="1903189"/>
    <lineage>
        <taxon>Eukaryota</taxon>
        <taxon>Fungi</taxon>
        <taxon>Dikarya</taxon>
        <taxon>Ascomycota</taxon>
        <taxon>Pezizomycotina</taxon>
        <taxon>Lecanoromycetes</taxon>
        <taxon>OSLEUM clade</taxon>
        <taxon>Lecanoromycetidae</taxon>
        <taxon>Lecanorales</taxon>
        <taxon>Lecanorineae</taxon>
        <taxon>Parmeliaceae</taxon>
        <taxon>Alectoria</taxon>
    </lineage>
</organism>
<comment type="caution">
    <text evidence="1">The sequence shown here is derived from an EMBL/GenBank/DDBJ whole genome shotgun (WGS) entry which is preliminary data.</text>
</comment>
<dbReference type="AlphaFoldDB" id="A0A8H3FMS3"/>
<accession>A0A8H3FMS3</accession>
<reference evidence="1" key="1">
    <citation type="submission" date="2021-03" db="EMBL/GenBank/DDBJ databases">
        <authorList>
            <person name="Tagirdzhanova G."/>
        </authorList>
    </citation>
    <scope>NUCLEOTIDE SEQUENCE</scope>
</reference>